<proteinExistence type="predicted"/>
<gene>
    <name evidence="2" type="ORF">SI7747_10013331</name>
</gene>
<dbReference type="EMBL" id="CACRZD030000010">
    <property type="protein sequence ID" value="CAA6666938.1"/>
    <property type="molecule type" value="Genomic_DNA"/>
</dbReference>
<reference evidence="2 3" key="1">
    <citation type="submission" date="2019-12" db="EMBL/GenBank/DDBJ databases">
        <authorList>
            <person name="Scholz U."/>
            <person name="Mascher M."/>
            <person name="Fiebig A."/>
        </authorList>
    </citation>
    <scope>NUCLEOTIDE SEQUENCE</scope>
</reference>
<evidence type="ECO:0000256" key="1">
    <source>
        <dbReference type="SAM" id="MobiDB-lite"/>
    </source>
</evidence>
<feature type="region of interest" description="Disordered" evidence="1">
    <location>
        <begin position="1"/>
        <end position="25"/>
    </location>
</feature>
<feature type="compositionally biased region" description="Acidic residues" evidence="1">
    <location>
        <begin position="8"/>
        <end position="19"/>
    </location>
</feature>
<accession>A0A7I8J9N9</accession>
<dbReference type="AlphaFoldDB" id="A0A7I8J9N9"/>
<protein>
    <submittedName>
        <fullName evidence="2">Uncharacterized protein</fullName>
    </submittedName>
</protein>
<organism evidence="2">
    <name type="scientific">Spirodela intermedia</name>
    <name type="common">Intermediate duckweed</name>
    <dbReference type="NCBI Taxonomy" id="51605"/>
    <lineage>
        <taxon>Eukaryota</taxon>
        <taxon>Viridiplantae</taxon>
        <taxon>Streptophyta</taxon>
        <taxon>Embryophyta</taxon>
        <taxon>Tracheophyta</taxon>
        <taxon>Spermatophyta</taxon>
        <taxon>Magnoliopsida</taxon>
        <taxon>Liliopsida</taxon>
        <taxon>Araceae</taxon>
        <taxon>Lemnoideae</taxon>
        <taxon>Spirodela</taxon>
    </lineage>
</organism>
<name>A0A7I8J9N9_SPIIN</name>
<sequence length="168" mass="17562">MVESGGIPDDDLSPFESGDELGGVVAVHADPEVLEHADRRPCGDGQQPEGDGELLAVPQQHPLLLLHHNVVTCRPEMRRMASPLHGLLQLRQLGPYGLQLPVAAPPDSGDVLPPAGGGVDVGQLHVGASAPRVELEEPPGGELRELGVFLRPAGPQEGPEEGSMGREG</sequence>
<dbReference type="Proteomes" id="UP001189122">
    <property type="component" value="Unassembled WGS sequence"/>
</dbReference>
<evidence type="ECO:0000313" key="2">
    <source>
        <dbReference type="EMBL" id="CAA2627678.1"/>
    </source>
</evidence>
<dbReference type="EMBL" id="LR743597">
    <property type="protein sequence ID" value="CAA2627678.1"/>
    <property type="molecule type" value="Genomic_DNA"/>
</dbReference>
<evidence type="ECO:0000313" key="3">
    <source>
        <dbReference type="Proteomes" id="UP001189122"/>
    </source>
</evidence>
<keyword evidence="3" id="KW-1185">Reference proteome</keyword>